<dbReference type="InterPro" id="IPR015032">
    <property type="entry name" value="ThsB__TIR-like_domain"/>
</dbReference>
<gene>
    <name evidence="2" type="ORF">EDI28_04660</name>
</gene>
<proteinExistence type="predicted"/>
<dbReference type="InterPro" id="IPR036490">
    <property type="entry name" value="ThsB_TIR-like_sf"/>
</dbReference>
<dbReference type="SUPFAM" id="SSF52206">
    <property type="entry name" value="Hypothetical protein MTH538"/>
    <property type="match status" value="1"/>
</dbReference>
<dbReference type="AlphaFoldDB" id="A0A444JW89"/>
<organism evidence="2 3">
    <name type="scientific">Photobacterium chitinilyticum</name>
    <dbReference type="NCBI Taxonomy" id="2485123"/>
    <lineage>
        <taxon>Bacteria</taxon>
        <taxon>Pseudomonadati</taxon>
        <taxon>Pseudomonadota</taxon>
        <taxon>Gammaproteobacteria</taxon>
        <taxon>Vibrionales</taxon>
        <taxon>Vibrionaceae</taxon>
        <taxon>Photobacterium</taxon>
    </lineage>
</organism>
<protein>
    <submittedName>
        <fullName evidence="2">TIR domain-containing protein</fullName>
    </submittedName>
</protein>
<dbReference type="RefSeq" id="WP_128782633.1">
    <property type="nucleotide sequence ID" value="NZ_RJLM01000001.1"/>
</dbReference>
<sequence length="163" mass="18546">MTKEIKKNVFVSHHHKDDASVDGVARLASAKGYQLRNSSVRMKPENQRRVEEKKVSDRTIARLLRMKMRWASQVIVVIGKETHTRPWVNWEIKAAHQLGKPIIGVYENGLKEDVKLPENLEKYATSIVGWRGDSIINALEGNTSFQNPDGTERDKIQGENVVC</sequence>
<evidence type="ECO:0000259" key="1">
    <source>
        <dbReference type="Pfam" id="PF08937"/>
    </source>
</evidence>
<dbReference type="Gene3D" id="3.40.50.9200">
    <property type="entry name" value="Hypothetical protein MTH538"/>
    <property type="match status" value="1"/>
</dbReference>
<dbReference type="Proteomes" id="UP000287563">
    <property type="component" value="Unassembled WGS sequence"/>
</dbReference>
<keyword evidence="3" id="KW-1185">Reference proteome</keyword>
<dbReference type="Pfam" id="PF08937">
    <property type="entry name" value="ThsB_TIR"/>
    <property type="match status" value="1"/>
</dbReference>
<comment type="caution">
    <text evidence="2">The sequence shown here is derived from an EMBL/GenBank/DDBJ whole genome shotgun (WGS) entry which is preliminary data.</text>
</comment>
<evidence type="ECO:0000313" key="2">
    <source>
        <dbReference type="EMBL" id="RWX57326.1"/>
    </source>
</evidence>
<name>A0A444JW89_9GAMM</name>
<evidence type="ECO:0000313" key="3">
    <source>
        <dbReference type="Proteomes" id="UP000287563"/>
    </source>
</evidence>
<reference evidence="2 3" key="1">
    <citation type="submission" date="2018-11" db="EMBL/GenBank/DDBJ databases">
        <title>Photobacterium sp. BEI247 sp. nov., a marine bacterium isolated from Yongle Blue Hole in the South China Sea.</title>
        <authorList>
            <person name="Wang X."/>
        </authorList>
    </citation>
    <scope>NUCLEOTIDE SEQUENCE [LARGE SCALE GENOMIC DNA]</scope>
    <source>
        <strain evidence="3">BEI247</strain>
    </source>
</reference>
<accession>A0A444JW89</accession>
<dbReference type="EMBL" id="RJLM01000001">
    <property type="protein sequence ID" value="RWX57326.1"/>
    <property type="molecule type" value="Genomic_DNA"/>
</dbReference>
<dbReference type="OrthoDB" id="9811746at2"/>
<feature type="domain" description="Thoeris protein ThsB TIR-like" evidence="1">
    <location>
        <begin position="10"/>
        <end position="111"/>
    </location>
</feature>